<dbReference type="Proteomes" id="UP000178485">
    <property type="component" value="Chromosome i"/>
</dbReference>
<dbReference type="SUPFAM" id="SSF55307">
    <property type="entry name" value="Tubulin C-terminal domain-like"/>
    <property type="match status" value="1"/>
</dbReference>
<evidence type="ECO:0000259" key="12">
    <source>
        <dbReference type="SMART" id="SM00864"/>
    </source>
</evidence>
<dbReference type="Gene3D" id="3.40.50.1440">
    <property type="entry name" value="Tubulin/FtsZ, GTPase domain"/>
    <property type="match status" value="1"/>
</dbReference>
<comment type="similarity">
    <text evidence="1 8 10">Belongs to the FtsZ family.</text>
</comment>
<evidence type="ECO:0000256" key="2">
    <source>
        <dbReference type="ARBA" id="ARBA00022490"/>
    </source>
</evidence>
<dbReference type="InterPro" id="IPR003008">
    <property type="entry name" value="Tubulin_FtsZ_GTPase"/>
</dbReference>
<dbReference type="STRING" id="1642646.ING2E5A_2573"/>
<evidence type="ECO:0000256" key="3">
    <source>
        <dbReference type="ARBA" id="ARBA00022618"/>
    </source>
</evidence>
<keyword evidence="3 8" id="KW-0132">Cell division</keyword>
<dbReference type="EMBL" id="LT608328">
    <property type="protein sequence ID" value="SCM59369.1"/>
    <property type="molecule type" value="Genomic_DNA"/>
</dbReference>
<evidence type="ECO:0000256" key="4">
    <source>
        <dbReference type="ARBA" id="ARBA00022741"/>
    </source>
</evidence>
<name>A0A1G4G9Z5_9BACT</name>
<keyword evidence="7 8" id="KW-0131">Cell cycle</keyword>
<evidence type="ECO:0000256" key="7">
    <source>
        <dbReference type="ARBA" id="ARBA00023306"/>
    </source>
</evidence>
<dbReference type="GO" id="GO:0032153">
    <property type="term" value="C:cell division site"/>
    <property type="evidence" value="ECO:0007669"/>
    <property type="project" value="UniProtKB-UniRule"/>
</dbReference>
<dbReference type="GO" id="GO:0005525">
    <property type="term" value="F:GTP binding"/>
    <property type="evidence" value="ECO:0007669"/>
    <property type="project" value="UniProtKB-UniRule"/>
</dbReference>
<dbReference type="InterPro" id="IPR024757">
    <property type="entry name" value="FtsZ_C"/>
</dbReference>
<organism evidence="14 15">
    <name type="scientific">Petrimonas mucosa</name>
    <dbReference type="NCBI Taxonomy" id="1642646"/>
    <lineage>
        <taxon>Bacteria</taxon>
        <taxon>Pseudomonadati</taxon>
        <taxon>Bacteroidota</taxon>
        <taxon>Bacteroidia</taxon>
        <taxon>Bacteroidales</taxon>
        <taxon>Dysgonomonadaceae</taxon>
        <taxon>Petrimonas</taxon>
    </lineage>
</organism>
<feature type="domain" description="Tubulin/FtsZ GTPase" evidence="12">
    <location>
        <begin position="17"/>
        <end position="209"/>
    </location>
</feature>
<dbReference type="SMART" id="SM00864">
    <property type="entry name" value="Tubulin"/>
    <property type="match status" value="1"/>
</dbReference>
<evidence type="ECO:0000313" key="15">
    <source>
        <dbReference type="Proteomes" id="UP000178485"/>
    </source>
</evidence>
<dbReference type="InterPro" id="IPR036525">
    <property type="entry name" value="Tubulin/FtsZ_GTPase_sf"/>
</dbReference>
<dbReference type="InterPro" id="IPR008280">
    <property type="entry name" value="Tub_FtsZ_C"/>
</dbReference>
<evidence type="ECO:0000313" key="14">
    <source>
        <dbReference type="EMBL" id="SCM59369.1"/>
    </source>
</evidence>
<dbReference type="GO" id="GO:0005737">
    <property type="term" value="C:cytoplasm"/>
    <property type="evidence" value="ECO:0007669"/>
    <property type="project" value="UniProtKB-SubCell"/>
</dbReference>
<evidence type="ECO:0000256" key="9">
    <source>
        <dbReference type="NCBIfam" id="TIGR00065"/>
    </source>
</evidence>
<dbReference type="SMART" id="SM00865">
    <property type="entry name" value="Tubulin_C"/>
    <property type="match status" value="1"/>
</dbReference>
<dbReference type="NCBIfam" id="TIGR00065">
    <property type="entry name" value="ftsZ"/>
    <property type="match status" value="1"/>
</dbReference>
<dbReference type="AlphaFoldDB" id="A0A1G4G9Z5"/>
<dbReference type="Pfam" id="PF12327">
    <property type="entry name" value="FtsZ_C"/>
    <property type="match status" value="1"/>
</dbReference>
<feature type="binding site" evidence="8">
    <location>
        <position position="191"/>
    </location>
    <ligand>
        <name>GTP</name>
        <dbReference type="ChEBI" id="CHEBI:37565"/>
    </ligand>
</feature>
<dbReference type="GO" id="GO:0000917">
    <property type="term" value="P:division septum assembly"/>
    <property type="evidence" value="ECO:0007669"/>
    <property type="project" value="UniProtKB-KW"/>
</dbReference>
<dbReference type="GO" id="GO:0051258">
    <property type="term" value="P:protein polymerization"/>
    <property type="evidence" value="ECO:0007669"/>
    <property type="project" value="UniProtKB-UniRule"/>
</dbReference>
<protein>
    <recommendedName>
        <fullName evidence="8 9">Cell division protein FtsZ</fullName>
    </recommendedName>
</protein>
<dbReference type="PANTHER" id="PTHR30314:SF3">
    <property type="entry name" value="MITOCHONDRIAL DIVISION PROTEIN FSZA"/>
    <property type="match status" value="1"/>
</dbReference>
<keyword evidence="4 8" id="KW-0547">Nucleotide-binding</keyword>
<evidence type="ECO:0000259" key="13">
    <source>
        <dbReference type="SMART" id="SM00865"/>
    </source>
</evidence>
<evidence type="ECO:0000256" key="5">
    <source>
        <dbReference type="ARBA" id="ARBA00023134"/>
    </source>
</evidence>
<keyword evidence="5 8" id="KW-0342">GTP-binding</keyword>
<feature type="binding site" evidence="8">
    <location>
        <begin position="25"/>
        <end position="29"/>
    </location>
    <ligand>
        <name>GTP</name>
        <dbReference type="ChEBI" id="CHEBI:37565"/>
    </ligand>
</feature>
<dbReference type="CDD" id="cd02201">
    <property type="entry name" value="FtsZ_type1"/>
    <property type="match status" value="1"/>
</dbReference>
<dbReference type="InterPro" id="IPR018316">
    <property type="entry name" value="Tubulin/FtsZ_2-layer-sand-dom"/>
</dbReference>
<comment type="function">
    <text evidence="8 10">Essential cell division protein that forms a contractile ring structure (Z ring) at the future cell division site. The regulation of the ring assembly controls the timing and the location of cell division. One of the functions of the FtsZ ring is to recruit other cell division proteins to the septum to produce a new cell wall between the dividing cells. Binds GTP and shows GTPase activity.</text>
</comment>
<evidence type="ECO:0000256" key="11">
    <source>
        <dbReference type="SAM" id="MobiDB-lite"/>
    </source>
</evidence>
<dbReference type="HAMAP" id="MF_00909">
    <property type="entry name" value="FtsZ"/>
    <property type="match status" value="1"/>
</dbReference>
<comment type="subunit">
    <text evidence="8">Homodimer. Polymerizes to form a dynamic ring structure in a strictly GTP-dependent manner. Interacts directly with several other division proteins.</text>
</comment>
<dbReference type="InterPro" id="IPR000158">
    <property type="entry name" value="Cell_div_FtsZ"/>
</dbReference>
<dbReference type="RefSeq" id="WP_071137668.1">
    <property type="nucleotide sequence ID" value="NZ_DUQN01000074.1"/>
</dbReference>
<evidence type="ECO:0000256" key="8">
    <source>
        <dbReference type="HAMAP-Rule" id="MF_00909"/>
    </source>
</evidence>
<evidence type="ECO:0000256" key="1">
    <source>
        <dbReference type="ARBA" id="ARBA00009690"/>
    </source>
</evidence>
<dbReference type="PRINTS" id="PR00423">
    <property type="entry name" value="CELLDVISFTSZ"/>
</dbReference>
<dbReference type="FunFam" id="3.40.50.1440:FF:000023">
    <property type="entry name" value="Cell division protein FtsZ"/>
    <property type="match status" value="1"/>
</dbReference>
<proteinExistence type="inferred from homology"/>
<dbReference type="GO" id="GO:0003924">
    <property type="term" value="F:GTPase activity"/>
    <property type="evidence" value="ECO:0007669"/>
    <property type="project" value="UniProtKB-UniRule"/>
</dbReference>
<dbReference type="PROSITE" id="PS01135">
    <property type="entry name" value="FTSZ_2"/>
    <property type="match status" value="1"/>
</dbReference>
<feature type="domain" description="Tubulin/FtsZ 2-layer sandwich" evidence="13">
    <location>
        <begin position="211"/>
        <end position="330"/>
    </location>
</feature>
<dbReference type="KEGG" id="pmuc:ING2E5A_2573"/>
<dbReference type="PANTHER" id="PTHR30314">
    <property type="entry name" value="CELL DIVISION PROTEIN FTSZ-RELATED"/>
    <property type="match status" value="1"/>
</dbReference>
<evidence type="ECO:0000256" key="10">
    <source>
        <dbReference type="RuleBase" id="RU000631"/>
    </source>
</evidence>
<reference evidence="14 15" key="1">
    <citation type="submission" date="2016-08" db="EMBL/GenBank/DDBJ databases">
        <authorList>
            <person name="Seilhamer J.J."/>
        </authorList>
    </citation>
    <scope>NUCLEOTIDE SEQUENCE [LARGE SCALE GENOMIC DNA]</scope>
    <source>
        <strain evidence="14">ING2-E5A</strain>
    </source>
</reference>
<feature type="binding site" evidence="8">
    <location>
        <begin position="113"/>
        <end position="115"/>
    </location>
    <ligand>
        <name>GTP</name>
        <dbReference type="ChEBI" id="CHEBI:37565"/>
    </ligand>
</feature>
<accession>A0A1G4G9Z5</accession>
<feature type="binding site" evidence="8">
    <location>
        <position position="148"/>
    </location>
    <ligand>
        <name>GTP</name>
        <dbReference type="ChEBI" id="CHEBI:37565"/>
    </ligand>
</feature>
<feature type="region of interest" description="Disordered" evidence="11">
    <location>
        <begin position="333"/>
        <end position="354"/>
    </location>
</feature>
<keyword evidence="15" id="KW-1185">Reference proteome</keyword>
<dbReference type="GO" id="GO:0043093">
    <property type="term" value="P:FtsZ-dependent cytokinesis"/>
    <property type="evidence" value="ECO:0007669"/>
    <property type="project" value="UniProtKB-UniRule"/>
</dbReference>
<dbReference type="InterPro" id="IPR045061">
    <property type="entry name" value="FtsZ/CetZ"/>
</dbReference>
<dbReference type="Pfam" id="PF00091">
    <property type="entry name" value="Tubulin"/>
    <property type="match status" value="1"/>
</dbReference>
<feature type="binding site" evidence="8">
    <location>
        <position position="144"/>
    </location>
    <ligand>
        <name>GTP</name>
        <dbReference type="ChEBI" id="CHEBI:37565"/>
    </ligand>
</feature>
<keyword evidence="2 8" id="KW-0963">Cytoplasm</keyword>
<sequence>MDSDILDLQVSSRTEAIIKVIGVGGGGGNAVNHMFREGIHDVSFALCNTDNQALISSPVPVKIQLGQQTTGGLGAGNKPDVAQRAAEESVELIQDLLSDGTRMAFITAGMGGGTGTGAAPVVARIAKEMGILTVGIVTIPFVFEGQRKIVQALKGVEQIAANVDALLVINNERLRDIYHDLTMLNAFARADDTLATAAKSIAEIITIHGHVNLDFADVETTLKDGGVAIMSRGIGSGKDRVNRAIEDAINSPLLNNNDVFSAKKILINLSFGEENPLMMEEMNALHDFMSKFSHEIEVIWGAAVEKDLGEEVKVTLLATGFSITDVPGIEEQHRAQSKAEELERKIKEDQRRKEEEEEQRLIDKYYGTLGLKMLSASSYKFEPIILSMDELDDDKVLEALEKTPVFKRDREFNPRAFRVESRLPGSLFD</sequence>
<evidence type="ECO:0000256" key="6">
    <source>
        <dbReference type="ARBA" id="ARBA00023210"/>
    </source>
</evidence>
<keyword evidence="6 8" id="KW-0717">Septation</keyword>
<gene>
    <name evidence="8 14" type="primary">ftsZ</name>
    <name evidence="14" type="ORF">ING2E5A_2573</name>
</gene>
<comment type="subcellular location">
    <subcellularLocation>
        <location evidence="8">Cytoplasm</location>
    </subcellularLocation>
    <text evidence="8">Assembles at midcell at the inner surface of the cytoplasmic membrane.</text>
</comment>
<dbReference type="SUPFAM" id="SSF52490">
    <property type="entry name" value="Tubulin nucleotide-binding domain-like"/>
    <property type="match status" value="1"/>
</dbReference>
<dbReference type="InterPro" id="IPR020805">
    <property type="entry name" value="Cell_div_FtsZ_CS"/>
</dbReference>